<organism evidence="8 9">
    <name type="scientific">Novosphingobium sediminis</name>
    <dbReference type="NCBI Taxonomy" id="707214"/>
    <lineage>
        <taxon>Bacteria</taxon>
        <taxon>Pseudomonadati</taxon>
        <taxon>Pseudomonadota</taxon>
        <taxon>Alphaproteobacteria</taxon>
        <taxon>Sphingomonadales</taxon>
        <taxon>Sphingomonadaceae</taxon>
        <taxon>Novosphingobium</taxon>
    </lineage>
</organism>
<feature type="transmembrane region" description="Helical" evidence="7">
    <location>
        <begin position="134"/>
        <end position="159"/>
    </location>
</feature>
<protein>
    <submittedName>
        <fullName evidence="8">Solute:sodium symporter family transporter</fullName>
    </submittedName>
</protein>
<dbReference type="CDD" id="cd10328">
    <property type="entry name" value="SLC5sbd_YidK"/>
    <property type="match status" value="1"/>
</dbReference>
<feature type="transmembrane region" description="Helical" evidence="7">
    <location>
        <begin position="325"/>
        <end position="354"/>
    </location>
</feature>
<feature type="transmembrane region" description="Helical" evidence="7">
    <location>
        <begin position="428"/>
        <end position="448"/>
    </location>
</feature>
<gene>
    <name evidence="8" type="ORF">NSE01_34360</name>
</gene>
<dbReference type="NCBIfam" id="TIGR00813">
    <property type="entry name" value="sss"/>
    <property type="match status" value="1"/>
</dbReference>
<evidence type="ECO:0000256" key="7">
    <source>
        <dbReference type="SAM" id="Phobius"/>
    </source>
</evidence>
<dbReference type="AlphaFoldDB" id="A0A512APH5"/>
<feature type="transmembrane region" description="Helical" evidence="7">
    <location>
        <begin position="51"/>
        <end position="69"/>
    </location>
</feature>
<feature type="transmembrane region" description="Helical" evidence="7">
    <location>
        <begin position="403"/>
        <end position="421"/>
    </location>
</feature>
<evidence type="ECO:0000313" key="8">
    <source>
        <dbReference type="EMBL" id="GEO01604.1"/>
    </source>
</evidence>
<comment type="similarity">
    <text evidence="2 6">Belongs to the sodium:solute symporter (SSF) (TC 2.A.21) family.</text>
</comment>
<dbReference type="RefSeq" id="WP_246135270.1">
    <property type="nucleotide sequence ID" value="NZ_BJYR01000024.1"/>
</dbReference>
<accession>A0A512APH5</accession>
<dbReference type="PROSITE" id="PS50283">
    <property type="entry name" value="NA_SOLUT_SYMP_3"/>
    <property type="match status" value="1"/>
</dbReference>
<feature type="transmembrane region" description="Helical" evidence="7">
    <location>
        <begin position="366"/>
        <end position="391"/>
    </location>
</feature>
<feature type="transmembrane region" description="Helical" evidence="7">
    <location>
        <begin position="454"/>
        <end position="477"/>
    </location>
</feature>
<dbReference type="Proteomes" id="UP000321464">
    <property type="component" value="Unassembled WGS sequence"/>
</dbReference>
<dbReference type="PANTHER" id="PTHR11819:SF195">
    <property type="entry name" value="SODIUM_GLUCOSE COTRANSPORTER 4"/>
    <property type="match status" value="1"/>
</dbReference>
<dbReference type="Gene3D" id="1.20.1730.10">
    <property type="entry name" value="Sodium/glucose cotransporter"/>
    <property type="match status" value="1"/>
</dbReference>
<evidence type="ECO:0000256" key="5">
    <source>
        <dbReference type="ARBA" id="ARBA00023136"/>
    </source>
</evidence>
<feature type="transmembrane region" description="Helical" evidence="7">
    <location>
        <begin position="280"/>
        <end position="305"/>
    </location>
</feature>
<evidence type="ECO:0000256" key="6">
    <source>
        <dbReference type="RuleBase" id="RU362091"/>
    </source>
</evidence>
<feature type="transmembrane region" description="Helical" evidence="7">
    <location>
        <begin position="240"/>
        <end position="259"/>
    </location>
</feature>
<feature type="transmembrane region" description="Helical" evidence="7">
    <location>
        <begin position="165"/>
        <end position="186"/>
    </location>
</feature>
<feature type="transmembrane region" description="Helical" evidence="7">
    <location>
        <begin position="198"/>
        <end position="220"/>
    </location>
</feature>
<feature type="transmembrane region" description="Helical" evidence="7">
    <location>
        <begin position="89"/>
        <end position="113"/>
    </location>
</feature>
<evidence type="ECO:0000256" key="1">
    <source>
        <dbReference type="ARBA" id="ARBA00004141"/>
    </source>
</evidence>
<dbReference type="InterPro" id="IPR038377">
    <property type="entry name" value="Na/Glc_symporter_sf"/>
</dbReference>
<sequence>MSAAATPVVPVSIGSSAQLLAFALVILLVGSLTWWRTRASHAHSANEDREFFLAGGSLTWVYVAGSITITNLGTEQLVGANGNQMLLLAWWELAAVFGLLILAFVFVPIYYRYQCVTTTELLERRYNDDRIRTMISTLFLFGNLFISMPSALYTGALFLRSVFGIDLPLVMVGFCIAALGAGYGVLGGLRAVAISETFSGASLLFICLVLVFLSLQAIGFDFSGIPAERLTLIGGNDSPIPWHTLLTGMLFIQIFYWSTNQAITQRAMASPSVREAQKGVLAAAAIRLMIVPAIVVLPGIVAYKLYGNVHDAAFGKLVGNILPGWLAGTFAAILVTSVATHFVAILNSSAALYICDIHQKYVNPKASVRTLNIVTSGVMIVIAVALIPIYANAVSIINLLQQLNGLFSMPILSAFIVGLLFRDVDARAAIGAVLFGISLYAYFTFVQAPFGLHYIHLMFVTLWSSIGFSLAVNRLVFGKRASLIRFWQREEPKAPDVTYI</sequence>
<keyword evidence="3 7" id="KW-0812">Transmembrane</keyword>
<keyword evidence="5 7" id="KW-0472">Membrane</keyword>
<evidence type="ECO:0000256" key="2">
    <source>
        <dbReference type="ARBA" id="ARBA00006434"/>
    </source>
</evidence>
<reference evidence="8 9" key="1">
    <citation type="submission" date="2019-07" db="EMBL/GenBank/DDBJ databases">
        <title>Whole genome shotgun sequence of Novosphingobium sediminis NBRC 106119.</title>
        <authorList>
            <person name="Hosoyama A."/>
            <person name="Uohara A."/>
            <person name="Ohji S."/>
            <person name="Ichikawa N."/>
        </authorList>
    </citation>
    <scope>NUCLEOTIDE SEQUENCE [LARGE SCALE GENOMIC DNA]</scope>
    <source>
        <strain evidence="8 9">NBRC 106119</strain>
    </source>
</reference>
<dbReference type="InterPro" id="IPR001734">
    <property type="entry name" value="Na/solute_symporter"/>
</dbReference>
<keyword evidence="9" id="KW-1185">Reference proteome</keyword>
<evidence type="ECO:0000256" key="4">
    <source>
        <dbReference type="ARBA" id="ARBA00022989"/>
    </source>
</evidence>
<evidence type="ECO:0000256" key="3">
    <source>
        <dbReference type="ARBA" id="ARBA00022692"/>
    </source>
</evidence>
<dbReference type="GO" id="GO:0005886">
    <property type="term" value="C:plasma membrane"/>
    <property type="evidence" value="ECO:0007669"/>
    <property type="project" value="TreeGrafter"/>
</dbReference>
<dbReference type="PANTHER" id="PTHR11819">
    <property type="entry name" value="SOLUTE CARRIER FAMILY 5"/>
    <property type="match status" value="1"/>
</dbReference>
<name>A0A512APH5_9SPHN</name>
<feature type="transmembrane region" description="Helical" evidence="7">
    <location>
        <begin position="17"/>
        <end position="35"/>
    </location>
</feature>
<dbReference type="Pfam" id="PF00474">
    <property type="entry name" value="SSF"/>
    <property type="match status" value="1"/>
</dbReference>
<proteinExistence type="inferred from homology"/>
<comment type="caution">
    <text evidence="8">The sequence shown here is derived from an EMBL/GenBank/DDBJ whole genome shotgun (WGS) entry which is preliminary data.</text>
</comment>
<keyword evidence="4 7" id="KW-1133">Transmembrane helix</keyword>
<evidence type="ECO:0000313" key="9">
    <source>
        <dbReference type="Proteomes" id="UP000321464"/>
    </source>
</evidence>
<dbReference type="GO" id="GO:0005412">
    <property type="term" value="F:D-glucose:sodium symporter activity"/>
    <property type="evidence" value="ECO:0007669"/>
    <property type="project" value="TreeGrafter"/>
</dbReference>
<comment type="subcellular location">
    <subcellularLocation>
        <location evidence="1">Membrane</location>
        <topology evidence="1">Multi-pass membrane protein</topology>
    </subcellularLocation>
</comment>
<dbReference type="EMBL" id="BJYR01000024">
    <property type="protein sequence ID" value="GEO01604.1"/>
    <property type="molecule type" value="Genomic_DNA"/>
</dbReference>